<dbReference type="EMBL" id="PDYF01000007">
    <property type="protein sequence ID" value="PHU36003.1"/>
    <property type="molecule type" value="Genomic_DNA"/>
</dbReference>
<evidence type="ECO:0000313" key="2">
    <source>
        <dbReference type="Proteomes" id="UP000225889"/>
    </source>
</evidence>
<reference evidence="1 2" key="2">
    <citation type="submission" date="2017-10" db="EMBL/GenBank/DDBJ databases">
        <authorList>
            <person name="Banno H."/>
            <person name="Chua N.-H."/>
        </authorList>
    </citation>
    <scope>NUCLEOTIDE SEQUENCE [LARGE SCALE GENOMIC DNA]</scope>
    <source>
        <strain evidence="1 2">JK626</strain>
    </source>
</reference>
<evidence type="ECO:0000313" key="1">
    <source>
        <dbReference type="EMBL" id="PHU36003.1"/>
    </source>
</evidence>
<sequence>MGSAYEDMIRMMQEQGAANNSAEVTTAVMTGAKSCKVGDLPLSGSDLLIAEHLLKKVALQGGGYIEPLKKGDVVAITRLSEDKFAILERLVSG</sequence>
<accession>A0A2G3DYP7</accession>
<dbReference type="Proteomes" id="UP000225889">
    <property type="component" value="Unassembled WGS sequence"/>
</dbReference>
<protein>
    <submittedName>
        <fullName evidence="1">Uncharacterized protein</fullName>
    </submittedName>
</protein>
<dbReference type="RefSeq" id="WP_099391222.1">
    <property type="nucleotide sequence ID" value="NZ_PDYF01000007.1"/>
</dbReference>
<comment type="caution">
    <text evidence="1">The sequence shown here is derived from an EMBL/GenBank/DDBJ whole genome shotgun (WGS) entry which is preliminary data.</text>
</comment>
<proteinExistence type="predicted"/>
<name>A0A2G3DYP7_9FIRM</name>
<dbReference type="AlphaFoldDB" id="A0A2G3DYP7"/>
<organism evidence="1 2">
    <name type="scientific">Pseudobutyrivibrio ruminis</name>
    <dbReference type="NCBI Taxonomy" id="46206"/>
    <lineage>
        <taxon>Bacteria</taxon>
        <taxon>Bacillati</taxon>
        <taxon>Bacillota</taxon>
        <taxon>Clostridia</taxon>
        <taxon>Lachnospirales</taxon>
        <taxon>Lachnospiraceae</taxon>
        <taxon>Pseudobutyrivibrio</taxon>
    </lineage>
</organism>
<gene>
    <name evidence="1" type="ORF">CSX01_01860</name>
</gene>
<reference evidence="1 2" key="1">
    <citation type="submission" date="2017-10" db="EMBL/GenBank/DDBJ databases">
        <title>Resolving the taxonomy of Roseburia spp., Eubacterium rectale and Agathobacter spp. through phylogenomic analysis.</title>
        <authorList>
            <person name="Sheridan P.O."/>
            <person name="Walker A.W."/>
            <person name="Duncan S.H."/>
            <person name="Scott K.P."/>
            <person name="Toole P.W.O."/>
            <person name="Luis P."/>
            <person name="Flint H.J."/>
        </authorList>
    </citation>
    <scope>NUCLEOTIDE SEQUENCE [LARGE SCALE GENOMIC DNA]</scope>
    <source>
        <strain evidence="1 2">JK626</strain>
    </source>
</reference>